<evidence type="ECO:0000256" key="1">
    <source>
        <dbReference type="SAM" id="Phobius"/>
    </source>
</evidence>
<sequence length="283" mass="31417">MGDKENMHYRKLGVCIFFLSMGYFIFSDCKILSSKTKSDIPVIKNFLDSHIPQCAHNLVISVCSAPFSGIEKFYRLFHDNPLKISDPLQYDPDQKKLGFWGSTAHSIVEGAVIYGIGNIIGSSFSANPFVASLVGLLTISATYGHQTSENMKHLGIDESTSQTLGLLSGGFYMLSFAIPYIHRGDVSLKKIINGAGQQIATRTTEQLTTNGTLYFQGYEKEEPTEGWSNYTVIVDVILTVGLGLISRYHGMKKLKKKSTTSQITIPIKQNHLFNTKISTKFYS</sequence>
<evidence type="ECO:0000313" key="2">
    <source>
        <dbReference type="EMBL" id="ADR52597.1"/>
    </source>
</evidence>
<reference evidence="2 3" key="3">
    <citation type="journal article" date="2011" name="PLoS ONE">
        <title>The Complete Genome Sequence of 'Candidatus Liberibacter solanacearum', the Bacterium Associated with Potato Zebra Chip Disease.</title>
        <authorList>
            <person name="Lin H."/>
            <person name="Lou B."/>
            <person name="Glynn J.M."/>
            <person name="Doddapaneni H."/>
            <person name="Civerolo E.L."/>
            <person name="Chen C."/>
            <person name="Duan Y."/>
            <person name="Zhou L."/>
            <person name="Vahling C.M."/>
        </authorList>
    </citation>
    <scope>NUCLEOTIDE SEQUENCE [LARGE SCALE GENOMIC DNA]</scope>
    <source>
        <strain evidence="2 3">CLso-ZC1</strain>
    </source>
</reference>
<dbReference type="KEGG" id="lso:CKC_04240"/>
<dbReference type="AlphaFoldDB" id="E4UBB8"/>
<proteinExistence type="predicted"/>
<dbReference type="HOGENOM" id="CLU_982807_0_0_5"/>
<name>E4UBB8_LIBSC</name>
<accession>E4UBB8</accession>
<evidence type="ECO:0008006" key="4">
    <source>
        <dbReference type="Google" id="ProtNLM"/>
    </source>
</evidence>
<evidence type="ECO:0000313" key="3">
    <source>
        <dbReference type="Proteomes" id="UP000007038"/>
    </source>
</evidence>
<dbReference type="EMBL" id="CP002371">
    <property type="protein sequence ID" value="ADR52597.1"/>
    <property type="molecule type" value="Genomic_DNA"/>
</dbReference>
<keyword evidence="1" id="KW-0812">Transmembrane</keyword>
<keyword evidence="1" id="KW-0472">Membrane</keyword>
<reference key="2">
    <citation type="submission" date="2010-11" db="EMBL/GenBank/DDBJ databases">
        <authorList>
            <person name="Lin H."/>
            <person name="Doddapaneni H.V."/>
            <person name="Lou B."/>
            <person name="Civerolo E.L."/>
            <person name="Chen C."/>
            <person name="Duan Y."/>
            <person name="Zhou L."/>
            <person name="Glynn J."/>
        </authorList>
    </citation>
    <scope>NUCLEOTIDE SEQUENCE</scope>
    <source>
        <strain>CLso-ZC1</strain>
    </source>
</reference>
<reference evidence="3" key="1">
    <citation type="submission" date="2010-11" db="EMBL/GenBank/DDBJ databases">
        <title>Complete genome sequence of Candidatus Liberibacter solanacearum CLso-ZC1.</title>
        <authorList>
            <person name="Lin H."/>
            <person name="Doddapaneni H.V."/>
            <person name="Lou B."/>
            <person name="Civerolo E.L."/>
            <person name="Chen C."/>
            <person name="Duan Y."/>
            <person name="Zhou L."/>
            <person name="Glynn J."/>
        </authorList>
    </citation>
    <scope>NUCLEOTIDE SEQUENCE [LARGE SCALE GENOMIC DNA]</scope>
    <source>
        <strain evidence="3">CLso-ZC1</strain>
    </source>
</reference>
<keyword evidence="1" id="KW-1133">Transmembrane helix</keyword>
<dbReference type="Proteomes" id="UP000007038">
    <property type="component" value="Chromosome"/>
</dbReference>
<protein>
    <recommendedName>
        <fullName evidence="4">Transmembrane protein</fullName>
    </recommendedName>
</protein>
<gene>
    <name evidence="2" type="ordered locus">CKC_04240</name>
</gene>
<feature type="transmembrane region" description="Helical" evidence="1">
    <location>
        <begin position="12"/>
        <end position="33"/>
    </location>
</feature>
<organism evidence="2 3">
    <name type="scientific">Liberibacter solanacearum (strain CLso-ZC1)</name>
    <dbReference type="NCBI Taxonomy" id="658172"/>
    <lineage>
        <taxon>Bacteria</taxon>
        <taxon>Pseudomonadati</taxon>
        <taxon>Pseudomonadota</taxon>
        <taxon>Alphaproteobacteria</taxon>
        <taxon>Hyphomicrobiales</taxon>
        <taxon>Rhizobiaceae</taxon>
        <taxon>Liberibacter</taxon>
    </lineage>
</organism>